<dbReference type="EMBL" id="PSZO01000003">
    <property type="protein sequence ID" value="TCG11699.1"/>
    <property type="molecule type" value="Genomic_DNA"/>
</dbReference>
<dbReference type="RefSeq" id="WP_131598442.1">
    <property type="nucleotide sequence ID" value="NZ_CBDBYK010000001.1"/>
</dbReference>
<organism evidence="2 3">
    <name type="scientific">Mycoplasma marinum</name>
    <dbReference type="NCBI Taxonomy" id="1937190"/>
    <lineage>
        <taxon>Bacteria</taxon>
        <taxon>Bacillati</taxon>
        <taxon>Mycoplasmatota</taxon>
        <taxon>Mollicutes</taxon>
        <taxon>Mycoplasmataceae</taxon>
        <taxon>Mycoplasma</taxon>
    </lineage>
</organism>
<evidence type="ECO:0000313" key="3">
    <source>
        <dbReference type="Proteomes" id="UP000294192"/>
    </source>
</evidence>
<keyword evidence="1" id="KW-0812">Transmembrane</keyword>
<keyword evidence="1" id="KW-0472">Membrane</keyword>
<protein>
    <submittedName>
        <fullName evidence="2">Uncharacterized protein</fullName>
    </submittedName>
</protein>
<gene>
    <name evidence="2" type="ORF">C4B24_00910</name>
</gene>
<name>A0A4R0XLV9_9MOLU</name>
<evidence type="ECO:0000256" key="1">
    <source>
        <dbReference type="SAM" id="Phobius"/>
    </source>
</evidence>
<proteinExistence type="predicted"/>
<dbReference type="Proteomes" id="UP000294192">
    <property type="component" value="Unassembled WGS sequence"/>
</dbReference>
<sequence length="1211" mass="139617">MKKIFYTFFGVIITILAMFFCISSNATKQQQINLSSHYLKNGVNHYSSTNSITESDMEKLYKDDSSINTIDSLVSLGKISRVSVTGFSNLDSKELIIKELQIIDASNKNVPYKLKSINYDNPYNENDKIESSQTNNYGISDNNFDENKDHSLIIKNNFSNKNIGLEIVLDKPSLIKDIKISQKVKDSIRYIGQVKLISDDYKKIFRTKQLSNKIVQKSKSNFNLEIGAGKIIWDYFSSNSNKDNSFLYVPNLNSIQLKYPLSNWNLEWWVNDDNEQFKDFIPDVHGGFQKTNFILTNKQSIANTKEFQITNDEKVNLNQALSFLKETNDLGIEQSFITLFDLSKISPPSSIKGLTVSKFQDLIASFRNRINPTISINLFGDQWEGQRNSISNLVIISFLSNTSKLNFGSTTFDRNDYNYYSNIFYLSWIGDLSSLKTIKVYGDTSLSFKGHIILTGDPNDGQYISNLDSLQSIDIASYYTSSNLKLLDKIAHSKLWMDFYKKKSTMKKNVSVIVDAKNYTLSKFPTKFLYGQIDKSNNKVILSPNFSQVFKKIISPRYDQILNDFTMLHVDNKFIKSFYLEGKLYWDYFTAGISPKDIFAYYKDKNKYITHKYQSDNSISNDDLITLDQIAYTPKIMGSFPKINTQFSINNKIAPKIFIDGDPSNVIIFKSKYIIDNPKYYQSKYYYIKNGIYHLFTSFKNVMQKMNLSQIQTNKVSEFDNSHVDKSDYNELKKTTLPSIQQPVINNEGKLIGDKFVSVDSKNYGGFFIYKGKPHWNFEGNLKESDIKYYSLGKYYTSINNIPPKDFAFVSEVSKISEITPTDTNYYLPVPPTHNDFIKHKNLKIIVDDVEYGIALKNGETIWNYDLSNIKYVTVDNGIKYYTKWEYVLNKAKTFSVHPTSFILEKNKFLEINRPWESRFLLVNDDGVIRKIPSILIKGKWYWKLSSDDAKKIKYVSNNGTYFTNENLTKDIIQNNYLTSVKILDNIWTSKNPIQVDQFKKLTSKNIDNSTSFMFNSKIYNFIFKDGNYYIPNDIYDEIQYTTFVGGITKFYNSYVLIPPKEYSNANSAILSGSKLGDFNGVSILDIFDNKKTKVVKVQTKNNIFVNIEISTRDNVIFSKDLSILKDVNYIGKSGTLYQKVSNVAADDYISNLHFSLQTLNSWNDAITFNQNQLQAKNRYVSYTIIGFASCILFLIMIVAISIKLSRRKHV</sequence>
<dbReference type="OrthoDB" id="9802792at2"/>
<dbReference type="AlphaFoldDB" id="A0A4R0XLV9"/>
<keyword evidence="3" id="KW-1185">Reference proteome</keyword>
<accession>A0A4R0XLV9</accession>
<evidence type="ECO:0000313" key="2">
    <source>
        <dbReference type="EMBL" id="TCG11699.1"/>
    </source>
</evidence>
<comment type="caution">
    <text evidence="2">The sequence shown here is derived from an EMBL/GenBank/DDBJ whole genome shotgun (WGS) entry which is preliminary data.</text>
</comment>
<keyword evidence="1" id="KW-1133">Transmembrane helix</keyword>
<feature type="transmembrane region" description="Helical" evidence="1">
    <location>
        <begin position="1180"/>
        <end position="1203"/>
    </location>
</feature>
<reference evidence="2 3" key="1">
    <citation type="submission" date="2018-02" db="EMBL/GenBank/DDBJ databases">
        <title>Mycoplasma marinum and Mycoplasma todarodis sp. nov., moderately halophilic and psychrotolerant mycoplasmas isolated from cephalopods.</title>
        <authorList>
            <person name="Viver T."/>
        </authorList>
    </citation>
    <scope>NUCLEOTIDE SEQUENCE [LARGE SCALE GENOMIC DNA]</scope>
    <source>
        <strain evidence="2 3">PE</strain>
    </source>
</reference>